<dbReference type="OrthoDB" id="21380at2759"/>
<organism evidence="7 8">
    <name type="scientific">Sinocyclocheilus rhinocerous</name>
    <dbReference type="NCBI Taxonomy" id="307959"/>
    <lineage>
        <taxon>Eukaryota</taxon>
        <taxon>Metazoa</taxon>
        <taxon>Chordata</taxon>
        <taxon>Craniata</taxon>
        <taxon>Vertebrata</taxon>
        <taxon>Euteleostomi</taxon>
        <taxon>Actinopterygii</taxon>
        <taxon>Neopterygii</taxon>
        <taxon>Teleostei</taxon>
        <taxon>Ostariophysi</taxon>
        <taxon>Cypriniformes</taxon>
        <taxon>Cyprinidae</taxon>
        <taxon>Cyprininae</taxon>
        <taxon>Sinocyclocheilus</taxon>
    </lineage>
</organism>
<evidence type="ECO:0000256" key="4">
    <source>
        <dbReference type="PROSITE-ProRule" id="PRU00600"/>
    </source>
</evidence>
<sequence length="812" mass="89673">MSREPQVKMMTGELSGGLRGQSFYLHDVKRHQSVTLADIISRLGGKVDSFLTKDVNVIVTGIKEPHSDLQVDGSCTAGGKQSGTPKPLLCGSRGKALLEKAIDRNEKYQSSVLANARSWGVKVYNVDEFLKFINHLNQKMRAAKKRSKLTAPHVKAGVLRGPYLKVEDSSRKFRPYYAQTLSFPVMSFSGKCSPFEPLIPRQSGRSKDVDSSKDNFRKKEEATSSCHKLQAPLTASATHRGPTKKSSGYCECCHMVYKDQYEHLQSEMHHSFIQNDRNYAVVDQLTAAMVASFVCNPNLEVDPTLIKSSTGFSQLQLCNLTEMVQNTVSENEKSLQAPLVQECDRLLAITDNRGNLFPKHIQSPPGQQNATSHPTMQNNSPDPLGNVNLGLYISCTTNVQDFQSGVLCMDIVSHHIPPKSQSIEKKPKSLSSVILSEAPSKMLTLSSSGDNKIPCIIKVQGLKMCSNSPKMLLQRGEDDNSESCGQYVLDHRKLPSTKPSLKSAQDIFGTPELGISYFSLPHTLPFPHLSDYPFSIVNLKKRCRSFTPSPKLAKRRKINQSEKPNPIQGVCSVSWIRRYSSVLSTMPCLPVSKVGFTTEMNNRTGGSILATHESSLNESSLVNQIPTQLSLKYFTASTHCIPHQVDQQDNAANQPCVHVKQSHELSPIKDPVESRITTYSSDLDPPQLVPFFHEDHQLQCHQLHDPPELLPFFCHTPEDTFHTSVSKASNSSFLSHSGASVCIESALLPNLTWSTASSESDWDSGLLSWFAAGVPLQNKGAHDDLGLLLQKPHSGMQDGSYTSRLCSILQPS</sequence>
<feature type="compositionally biased region" description="Polar residues" evidence="5">
    <location>
        <begin position="364"/>
        <end position="381"/>
    </location>
</feature>
<evidence type="ECO:0000313" key="8">
    <source>
        <dbReference type="Proteomes" id="UP000472270"/>
    </source>
</evidence>
<dbReference type="InterPro" id="IPR006572">
    <property type="entry name" value="Znf_DBF"/>
</dbReference>
<evidence type="ECO:0000259" key="6">
    <source>
        <dbReference type="PROSITE" id="PS51265"/>
    </source>
</evidence>
<evidence type="ECO:0000256" key="2">
    <source>
        <dbReference type="ARBA" id="ARBA00022771"/>
    </source>
</evidence>
<dbReference type="InterPro" id="IPR038545">
    <property type="entry name" value="Znf_DBF_sf"/>
</dbReference>
<dbReference type="InterPro" id="IPR051590">
    <property type="entry name" value="Replication_Regulatory_Kinase"/>
</dbReference>
<dbReference type="GO" id="GO:0008270">
    <property type="term" value="F:zinc ion binding"/>
    <property type="evidence" value="ECO:0007669"/>
    <property type="project" value="UniProtKB-KW"/>
</dbReference>
<feature type="region of interest" description="Disordered" evidence="5">
    <location>
        <begin position="199"/>
        <end position="223"/>
    </location>
</feature>
<dbReference type="FunFam" id="6.10.250.3410:FF:000001">
    <property type="entry name" value="Protein DBF4 homolog A"/>
    <property type="match status" value="1"/>
</dbReference>
<dbReference type="PROSITE" id="PS51265">
    <property type="entry name" value="ZF_DBF4"/>
    <property type="match status" value="1"/>
</dbReference>
<dbReference type="PANTHER" id="PTHR15375">
    <property type="entry name" value="ACTIVATOR OF S-PHASE KINASE-RELATED"/>
    <property type="match status" value="1"/>
</dbReference>
<dbReference type="GeneID" id="107727974"/>
<dbReference type="Gene3D" id="3.40.50.10190">
    <property type="entry name" value="BRCT domain"/>
    <property type="match status" value="1"/>
</dbReference>
<keyword evidence="2 4" id="KW-0863">Zinc-finger</keyword>
<evidence type="ECO:0000256" key="5">
    <source>
        <dbReference type="SAM" id="MobiDB-lite"/>
    </source>
</evidence>
<dbReference type="SUPFAM" id="SSF52113">
    <property type="entry name" value="BRCT domain"/>
    <property type="match status" value="1"/>
</dbReference>
<dbReference type="Pfam" id="PF07535">
    <property type="entry name" value="zf-DBF"/>
    <property type="match status" value="1"/>
</dbReference>
<reference evidence="7" key="1">
    <citation type="submission" date="2025-08" db="UniProtKB">
        <authorList>
            <consortium name="Ensembl"/>
        </authorList>
    </citation>
    <scope>IDENTIFICATION</scope>
</reference>
<name>A0A673KJ85_9TELE</name>
<dbReference type="Ensembl" id="ENSSRHT00000067577.1">
    <property type="protein sequence ID" value="ENSSRHP00000065767.1"/>
    <property type="gene ID" value="ENSSRHG00000032744.1"/>
</dbReference>
<dbReference type="SMART" id="SM00586">
    <property type="entry name" value="ZnF_DBF"/>
    <property type="match status" value="1"/>
</dbReference>
<dbReference type="GO" id="GO:0043539">
    <property type="term" value="F:protein serine/threonine kinase activator activity"/>
    <property type="evidence" value="ECO:0007669"/>
    <property type="project" value="TreeGrafter"/>
</dbReference>
<dbReference type="GO" id="GO:0003676">
    <property type="term" value="F:nucleic acid binding"/>
    <property type="evidence" value="ECO:0007669"/>
    <property type="project" value="InterPro"/>
</dbReference>
<dbReference type="InterPro" id="IPR036420">
    <property type="entry name" value="BRCT_dom_sf"/>
</dbReference>
<dbReference type="AlphaFoldDB" id="A0A673KJ85"/>
<evidence type="ECO:0000256" key="1">
    <source>
        <dbReference type="ARBA" id="ARBA00022723"/>
    </source>
</evidence>
<reference evidence="7" key="2">
    <citation type="submission" date="2025-09" db="UniProtKB">
        <authorList>
            <consortium name="Ensembl"/>
        </authorList>
    </citation>
    <scope>IDENTIFICATION</scope>
</reference>
<dbReference type="Proteomes" id="UP000472270">
    <property type="component" value="Unassembled WGS sequence"/>
</dbReference>
<dbReference type="Gene3D" id="6.10.250.3410">
    <property type="entry name" value="DBF zinc finger"/>
    <property type="match status" value="1"/>
</dbReference>
<dbReference type="PANTHER" id="PTHR15375:SF24">
    <property type="entry name" value="PROTEIN DBF4 HOMOLOG B"/>
    <property type="match status" value="1"/>
</dbReference>
<dbReference type="GO" id="GO:0010571">
    <property type="term" value="P:positive regulation of nuclear cell cycle DNA replication"/>
    <property type="evidence" value="ECO:0007669"/>
    <property type="project" value="TreeGrafter"/>
</dbReference>
<accession>A0A673KJ85</accession>
<gene>
    <name evidence="7" type="primary">dbf4b</name>
</gene>
<dbReference type="CTD" id="80174"/>
<dbReference type="GO" id="GO:1901987">
    <property type="term" value="P:regulation of cell cycle phase transition"/>
    <property type="evidence" value="ECO:0007669"/>
    <property type="project" value="TreeGrafter"/>
</dbReference>
<feature type="domain" description="DBF4-type" evidence="6">
    <location>
        <begin position="243"/>
        <end position="292"/>
    </location>
</feature>
<protein>
    <submittedName>
        <fullName evidence="7">Uncharacterized LOC107727974</fullName>
    </submittedName>
</protein>
<keyword evidence="8" id="KW-1185">Reference proteome</keyword>
<dbReference type="RefSeq" id="XP_016393513.1">
    <property type="nucleotide sequence ID" value="XM_016538027.1"/>
</dbReference>
<dbReference type="GO" id="GO:0031431">
    <property type="term" value="C:Dbf4-dependent protein kinase complex"/>
    <property type="evidence" value="ECO:0007669"/>
    <property type="project" value="TreeGrafter"/>
</dbReference>
<proteinExistence type="predicted"/>
<dbReference type="KEGG" id="srx:107727974"/>
<feature type="compositionally biased region" description="Basic and acidic residues" evidence="5">
    <location>
        <begin position="205"/>
        <end position="222"/>
    </location>
</feature>
<evidence type="ECO:0000313" key="7">
    <source>
        <dbReference type="Ensembl" id="ENSSRHP00000065767.1"/>
    </source>
</evidence>
<keyword evidence="1" id="KW-0479">Metal-binding</keyword>
<feature type="region of interest" description="Disordered" evidence="5">
    <location>
        <begin position="362"/>
        <end position="382"/>
    </location>
</feature>
<evidence type="ECO:0000256" key="3">
    <source>
        <dbReference type="ARBA" id="ARBA00022833"/>
    </source>
</evidence>
<keyword evidence="3" id="KW-0862">Zinc</keyword>